<keyword evidence="2 4" id="KW-0479">Metal-binding</keyword>
<dbReference type="Pfam" id="PF00034">
    <property type="entry name" value="Cytochrom_C"/>
    <property type="match status" value="1"/>
</dbReference>
<dbReference type="GO" id="GO:0020037">
    <property type="term" value="F:heme binding"/>
    <property type="evidence" value="ECO:0007669"/>
    <property type="project" value="InterPro"/>
</dbReference>
<dbReference type="InterPro" id="IPR051459">
    <property type="entry name" value="Cytochrome_c-type_DH"/>
</dbReference>
<reference evidence="6 7" key="1">
    <citation type="submission" date="2018-07" db="EMBL/GenBank/DDBJ databases">
        <title>Genomic Encyclopedia of Type Strains, Phase IV (KMG-IV): sequencing the most valuable type-strain genomes for metagenomic binning, comparative biology and taxonomic classification.</title>
        <authorList>
            <person name="Goeker M."/>
        </authorList>
    </citation>
    <scope>NUCLEOTIDE SEQUENCE [LARGE SCALE GENOMIC DNA]</scope>
    <source>
        <strain evidence="6 7">DSM 4134</strain>
    </source>
</reference>
<evidence type="ECO:0000313" key="7">
    <source>
        <dbReference type="Proteomes" id="UP000256779"/>
    </source>
</evidence>
<accession>A0A3D9L5Z4</accession>
<dbReference type="PANTHER" id="PTHR35008">
    <property type="entry name" value="BLL4482 PROTEIN-RELATED"/>
    <property type="match status" value="1"/>
</dbReference>
<dbReference type="AlphaFoldDB" id="A0A3D9L5Z4"/>
<dbReference type="Gene3D" id="1.10.760.10">
    <property type="entry name" value="Cytochrome c-like domain"/>
    <property type="match status" value="1"/>
</dbReference>
<dbReference type="PANTHER" id="PTHR35008:SF8">
    <property type="entry name" value="ALCOHOL DEHYDROGENASE CYTOCHROME C SUBUNIT"/>
    <property type="match status" value="1"/>
</dbReference>
<evidence type="ECO:0000313" key="6">
    <source>
        <dbReference type="EMBL" id="RED99431.1"/>
    </source>
</evidence>
<gene>
    <name evidence="6" type="ORF">C7460_10847</name>
</gene>
<evidence type="ECO:0000256" key="2">
    <source>
        <dbReference type="ARBA" id="ARBA00022723"/>
    </source>
</evidence>
<sequence>MRILKQAFTLIICGVWLVACTSSSDRQGESSHAEKVKLQQYMVQGKKLYETYCSNCHQTDGKGFAKLYPPLAGADYLLDNLPAAACIIKNGMEGELEVNGVTYNQMMPANQSLTPLEIAEILTYISNSWGNESGLSNARDVSIWLNRCQ</sequence>
<dbReference type="OrthoDB" id="9811395at2"/>
<dbReference type="SUPFAM" id="SSF46626">
    <property type="entry name" value="Cytochrome c"/>
    <property type="match status" value="1"/>
</dbReference>
<dbReference type="Proteomes" id="UP000256779">
    <property type="component" value="Unassembled WGS sequence"/>
</dbReference>
<dbReference type="PROSITE" id="PS51007">
    <property type="entry name" value="CYTC"/>
    <property type="match status" value="1"/>
</dbReference>
<dbReference type="PROSITE" id="PS51257">
    <property type="entry name" value="PROKAR_LIPOPROTEIN"/>
    <property type="match status" value="1"/>
</dbReference>
<proteinExistence type="predicted"/>
<evidence type="ECO:0000256" key="4">
    <source>
        <dbReference type="PROSITE-ProRule" id="PRU00433"/>
    </source>
</evidence>
<feature type="domain" description="Cytochrome c" evidence="5">
    <location>
        <begin position="40"/>
        <end position="129"/>
    </location>
</feature>
<evidence type="ECO:0000256" key="3">
    <source>
        <dbReference type="ARBA" id="ARBA00023004"/>
    </source>
</evidence>
<keyword evidence="7" id="KW-1185">Reference proteome</keyword>
<dbReference type="GO" id="GO:0046872">
    <property type="term" value="F:metal ion binding"/>
    <property type="evidence" value="ECO:0007669"/>
    <property type="project" value="UniProtKB-KW"/>
</dbReference>
<evidence type="ECO:0000256" key="1">
    <source>
        <dbReference type="ARBA" id="ARBA00022617"/>
    </source>
</evidence>
<dbReference type="RefSeq" id="WP_115867967.1">
    <property type="nucleotide sequence ID" value="NZ_QREG01000008.1"/>
</dbReference>
<keyword evidence="1 4" id="KW-0349">Heme</keyword>
<dbReference type="GO" id="GO:0009055">
    <property type="term" value="F:electron transfer activity"/>
    <property type="evidence" value="ECO:0007669"/>
    <property type="project" value="InterPro"/>
</dbReference>
<dbReference type="InterPro" id="IPR036909">
    <property type="entry name" value="Cyt_c-like_dom_sf"/>
</dbReference>
<keyword evidence="3 4" id="KW-0408">Iron</keyword>
<dbReference type="InterPro" id="IPR009056">
    <property type="entry name" value="Cyt_c-like_dom"/>
</dbReference>
<dbReference type="EMBL" id="QREG01000008">
    <property type="protein sequence ID" value="RED99431.1"/>
    <property type="molecule type" value="Genomic_DNA"/>
</dbReference>
<protein>
    <submittedName>
        <fullName evidence="6">Mono/diheme cytochrome c family protein</fullName>
    </submittedName>
</protein>
<organism evidence="6 7">
    <name type="scientific">Marinoscillum furvescens DSM 4134</name>
    <dbReference type="NCBI Taxonomy" id="1122208"/>
    <lineage>
        <taxon>Bacteria</taxon>
        <taxon>Pseudomonadati</taxon>
        <taxon>Bacteroidota</taxon>
        <taxon>Cytophagia</taxon>
        <taxon>Cytophagales</taxon>
        <taxon>Reichenbachiellaceae</taxon>
        <taxon>Marinoscillum</taxon>
    </lineage>
</organism>
<evidence type="ECO:0000259" key="5">
    <source>
        <dbReference type="PROSITE" id="PS51007"/>
    </source>
</evidence>
<comment type="caution">
    <text evidence="6">The sequence shown here is derived from an EMBL/GenBank/DDBJ whole genome shotgun (WGS) entry which is preliminary data.</text>
</comment>
<name>A0A3D9L5Z4_MARFU</name>